<dbReference type="GO" id="GO:0052908">
    <property type="term" value="F:16S rRNA (adenine(1518)-N(6)/adenine(1519)-N(6))-dimethyltransferase activity"/>
    <property type="evidence" value="ECO:0007669"/>
    <property type="project" value="UniProtKB-EC"/>
</dbReference>
<dbReference type="InterPro" id="IPR001737">
    <property type="entry name" value="KsgA/Erm"/>
</dbReference>
<dbReference type="Pfam" id="PF00398">
    <property type="entry name" value="RrnaAD"/>
    <property type="match status" value="1"/>
</dbReference>
<dbReference type="RefSeq" id="WP_147144791.1">
    <property type="nucleotide sequence ID" value="NZ_BJXN01000001.1"/>
</dbReference>
<proteinExistence type="inferred from homology"/>
<dbReference type="CDD" id="cd02440">
    <property type="entry name" value="AdoMet_MTases"/>
    <property type="match status" value="1"/>
</dbReference>
<keyword evidence="3 7" id="KW-0489">Methyltransferase</keyword>
<keyword evidence="2 7" id="KW-0698">rRNA processing</keyword>
<dbReference type="PANTHER" id="PTHR11727">
    <property type="entry name" value="DIMETHYLADENOSINE TRANSFERASE"/>
    <property type="match status" value="1"/>
</dbReference>
<dbReference type="Gene3D" id="3.40.50.150">
    <property type="entry name" value="Vaccinia Virus protein VP39"/>
    <property type="match status" value="1"/>
</dbReference>
<dbReference type="PANTHER" id="PTHR11727:SF7">
    <property type="entry name" value="DIMETHYLADENOSINE TRANSFERASE-RELATED"/>
    <property type="match status" value="1"/>
</dbReference>
<evidence type="ECO:0000256" key="6">
    <source>
        <dbReference type="ARBA" id="ARBA00022884"/>
    </source>
</evidence>
<keyword evidence="6 7" id="KW-0694">RNA-binding</keyword>
<organism evidence="10 11">
    <name type="scientific">Oceanithermus desulfurans NBRC 100063</name>
    <dbReference type="NCBI Taxonomy" id="1227550"/>
    <lineage>
        <taxon>Bacteria</taxon>
        <taxon>Thermotogati</taxon>
        <taxon>Deinococcota</taxon>
        <taxon>Deinococci</taxon>
        <taxon>Thermales</taxon>
        <taxon>Thermaceae</taxon>
        <taxon>Oceanithermus</taxon>
    </lineage>
</organism>
<evidence type="ECO:0000313" key="10">
    <source>
        <dbReference type="EMBL" id="GEM88657.1"/>
    </source>
</evidence>
<dbReference type="InterPro" id="IPR023165">
    <property type="entry name" value="rRNA_Ade_diMease-like_C"/>
</dbReference>
<accession>A0A511RHS8</accession>
<sequence length="273" mass="29935">MPSLTKPSTVRALLERYGLAADRRLGQNFLVDAGLLDVIVRTADVRPQQPVWEVGPGLGTLTRALAAAGARVHAVEKDTRLEPVLRETLAGLPVELAFADALAYDWSQVPPGSLFVSNLPYNVATPLLSELLRQGRFHRLVVLLQREVAERLAAAPGTPAYGLLSLRAAHHARVRKVRDFPPEAFYPRPKVTSTLVELEHTGAPDDPGLFRLIEAAFAQRRKTLRKNLEQAGWPRARVLAALEAAGLEPMVRAERLGIEDFRRLHAELGAPAS</sequence>
<feature type="binding site" evidence="7 8">
    <location>
        <position position="100"/>
    </location>
    <ligand>
        <name>S-adenosyl-L-methionine</name>
        <dbReference type="ChEBI" id="CHEBI:59789"/>
    </ligand>
</feature>
<protein>
    <recommendedName>
        <fullName evidence="7">Ribosomal RNA small subunit methyltransferase A</fullName>
        <ecNumber evidence="7">2.1.1.182</ecNumber>
    </recommendedName>
    <alternativeName>
        <fullName evidence="7">16S rRNA (adenine(1518)-N(6)/adenine(1519)-N(6))-dimethyltransferase</fullName>
    </alternativeName>
    <alternativeName>
        <fullName evidence="7">16S rRNA dimethyladenosine transferase</fullName>
    </alternativeName>
    <alternativeName>
        <fullName evidence="7">16S rRNA dimethylase</fullName>
    </alternativeName>
    <alternativeName>
        <fullName evidence="7">S-adenosylmethionine-6-N', N'-adenosyl(rRNA) dimethyltransferase</fullName>
    </alternativeName>
</protein>
<dbReference type="AlphaFoldDB" id="A0A511RHS8"/>
<dbReference type="EMBL" id="BJXN01000001">
    <property type="protein sequence ID" value="GEM88657.1"/>
    <property type="molecule type" value="Genomic_DNA"/>
</dbReference>
<dbReference type="Gene3D" id="1.10.8.100">
    <property type="entry name" value="Ribosomal RNA adenine dimethylase-like, domain 2"/>
    <property type="match status" value="1"/>
</dbReference>
<dbReference type="SUPFAM" id="SSF53335">
    <property type="entry name" value="S-adenosyl-L-methionine-dependent methyltransferases"/>
    <property type="match status" value="1"/>
</dbReference>
<dbReference type="NCBIfam" id="TIGR00755">
    <property type="entry name" value="ksgA"/>
    <property type="match status" value="1"/>
</dbReference>
<evidence type="ECO:0000256" key="5">
    <source>
        <dbReference type="ARBA" id="ARBA00022691"/>
    </source>
</evidence>
<dbReference type="EC" id="2.1.1.182" evidence="7"/>
<evidence type="ECO:0000259" key="9">
    <source>
        <dbReference type="SMART" id="SM00650"/>
    </source>
</evidence>
<comment type="caution">
    <text evidence="10">The sequence shown here is derived from an EMBL/GenBank/DDBJ whole genome shotgun (WGS) entry which is preliminary data.</text>
</comment>
<evidence type="ECO:0000256" key="3">
    <source>
        <dbReference type="ARBA" id="ARBA00022603"/>
    </source>
</evidence>
<gene>
    <name evidence="7 10" type="primary">rsmA</name>
    <name evidence="7" type="synonym">ksgA</name>
    <name evidence="10" type="ORF">ODE01S_00910</name>
</gene>
<dbReference type="InterPro" id="IPR029063">
    <property type="entry name" value="SAM-dependent_MTases_sf"/>
</dbReference>
<feature type="domain" description="Ribosomal RNA adenine methylase transferase N-terminal" evidence="9">
    <location>
        <begin position="35"/>
        <end position="202"/>
    </location>
</feature>
<feature type="binding site" evidence="7 8">
    <location>
        <position position="76"/>
    </location>
    <ligand>
        <name>S-adenosyl-L-methionine</name>
        <dbReference type="ChEBI" id="CHEBI:59789"/>
    </ligand>
</feature>
<comment type="similarity">
    <text evidence="7">Belongs to the class I-like SAM-binding methyltransferase superfamily. rRNA adenine N(6)-methyltransferase family. RsmA subfamily.</text>
</comment>
<dbReference type="PROSITE" id="PS01131">
    <property type="entry name" value="RRNA_A_DIMETH"/>
    <property type="match status" value="1"/>
</dbReference>
<feature type="binding site" evidence="7 8">
    <location>
        <position position="118"/>
    </location>
    <ligand>
        <name>S-adenosyl-L-methionine</name>
        <dbReference type="ChEBI" id="CHEBI:59789"/>
    </ligand>
</feature>
<dbReference type="InterPro" id="IPR020596">
    <property type="entry name" value="rRNA_Ade_Mease_Trfase_CS"/>
</dbReference>
<reference evidence="10 11" key="1">
    <citation type="submission" date="2019-07" db="EMBL/GenBank/DDBJ databases">
        <title>Whole genome shotgun sequence of Oceanithermus desulfurans NBRC 100063.</title>
        <authorList>
            <person name="Hosoyama A."/>
            <person name="Uohara A."/>
            <person name="Ohji S."/>
            <person name="Ichikawa N."/>
        </authorList>
    </citation>
    <scope>NUCLEOTIDE SEQUENCE [LARGE SCALE GENOMIC DNA]</scope>
    <source>
        <strain evidence="10 11">NBRC 100063</strain>
    </source>
</reference>
<dbReference type="GO" id="GO:0003723">
    <property type="term" value="F:RNA binding"/>
    <property type="evidence" value="ECO:0007669"/>
    <property type="project" value="UniProtKB-UniRule"/>
</dbReference>
<comment type="subcellular location">
    <subcellularLocation>
        <location evidence="7">Cytoplasm</location>
    </subcellularLocation>
</comment>
<dbReference type="InterPro" id="IPR011530">
    <property type="entry name" value="rRNA_adenine_dimethylase"/>
</dbReference>
<dbReference type="GO" id="GO:0005829">
    <property type="term" value="C:cytosol"/>
    <property type="evidence" value="ECO:0007669"/>
    <property type="project" value="TreeGrafter"/>
</dbReference>
<dbReference type="Proteomes" id="UP000321827">
    <property type="component" value="Unassembled WGS sequence"/>
</dbReference>
<evidence type="ECO:0000256" key="2">
    <source>
        <dbReference type="ARBA" id="ARBA00022552"/>
    </source>
</evidence>
<evidence type="ECO:0000256" key="7">
    <source>
        <dbReference type="HAMAP-Rule" id="MF_00607"/>
    </source>
</evidence>
<evidence type="ECO:0000256" key="1">
    <source>
        <dbReference type="ARBA" id="ARBA00022490"/>
    </source>
</evidence>
<name>A0A511RHS8_9DEIN</name>
<comment type="catalytic activity">
    <reaction evidence="7">
        <text>adenosine(1518)/adenosine(1519) in 16S rRNA + 4 S-adenosyl-L-methionine = N(6)-dimethyladenosine(1518)/N(6)-dimethyladenosine(1519) in 16S rRNA + 4 S-adenosyl-L-homocysteine + 4 H(+)</text>
        <dbReference type="Rhea" id="RHEA:19609"/>
        <dbReference type="Rhea" id="RHEA-COMP:10232"/>
        <dbReference type="Rhea" id="RHEA-COMP:10233"/>
        <dbReference type="ChEBI" id="CHEBI:15378"/>
        <dbReference type="ChEBI" id="CHEBI:57856"/>
        <dbReference type="ChEBI" id="CHEBI:59789"/>
        <dbReference type="ChEBI" id="CHEBI:74411"/>
        <dbReference type="ChEBI" id="CHEBI:74493"/>
        <dbReference type="EC" id="2.1.1.182"/>
    </reaction>
</comment>
<keyword evidence="1 7" id="KW-0963">Cytoplasm</keyword>
<evidence type="ECO:0000256" key="4">
    <source>
        <dbReference type="ARBA" id="ARBA00022679"/>
    </source>
</evidence>
<dbReference type="PROSITE" id="PS51689">
    <property type="entry name" value="SAM_RNA_A_N6_MT"/>
    <property type="match status" value="1"/>
</dbReference>
<evidence type="ECO:0000313" key="11">
    <source>
        <dbReference type="Proteomes" id="UP000321827"/>
    </source>
</evidence>
<keyword evidence="5 7" id="KW-0949">S-adenosyl-L-methionine</keyword>
<dbReference type="HAMAP" id="MF_00607">
    <property type="entry name" value="16SrRNA_methyltr_A"/>
    <property type="match status" value="1"/>
</dbReference>
<feature type="binding site" evidence="7 8">
    <location>
        <position position="55"/>
    </location>
    <ligand>
        <name>S-adenosyl-L-methionine</name>
        <dbReference type="ChEBI" id="CHEBI:59789"/>
    </ligand>
</feature>
<dbReference type="InterPro" id="IPR020598">
    <property type="entry name" value="rRNA_Ade_methylase_Trfase_N"/>
</dbReference>
<dbReference type="OrthoDB" id="9814755at2"/>
<feature type="binding site" evidence="7 8">
    <location>
        <position position="28"/>
    </location>
    <ligand>
        <name>S-adenosyl-L-methionine</name>
        <dbReference type="ChEBI" id="CHEBI:59789"/>
    </ligand>
</feature>
<feature type="binding site" evidence="7 8">
    <location>
        <position position="30"/>
    </location>
    <ligand>
        <name>S-adenosyl-L-methionine</name>
        <dbReference type="ChEBI" id="CHEBI:59789"/>
    </ligand>
</feature>
<evidence type="ECO:0000256" key="8">
    <source>
        <dbReference type="PROSITE-ProRule" id="PRU01026"/>
    </source>
</evidence>
<comment type="function">
    <text evidence="7">Specifically dimethylates two adjacent adenosines (A1518 and A1519) in the loop of a conserved hairpin near the 3'-end of 16S rRNA in the 30S particle. May play a critical role in biogenesis of 30S subunits.</text>
</comment>
<dbReference type="SMART" id="SM00650">
    <property type="entry name" value="rADc"/>
    <property type="match status" value="1"/>
</dbReference>
<keyword evidence="4 7" id="KW-0808">Transferase</keyword>